<evidence type="ECO:0000313" key="1">
    <source>
        <dbReference type="EMBL" id="ATS94409.1"/>
    </source>
</evidence>
<keyword evidence="1" id="KW-0167">Capsid protein</keyword>
<proteinExistence type="predicted"/>
<dbReference type="GO" id="GO:0019028">
    <property type="term" value="C:viral capsid"/>
    <property type="evidence" value="ECO:0007669"/>
    <property type="project" value="UniProtKB-KW"/>
</dbReference>
<accession>A0A2P9JAN2</accession>
<protein>
    <submittedName>
        <fullName evidence="1">Coat protein</fullName>
    </submittedName>
</protein>
<organism evidence="1">
    <name type="scientific">Podosphaera prunicola tobamo-like virus</name>
    <dbReference type="NCBI Taxonomy" id="2052571"/>
    <lineage>
        <taxon>Viruses</taxon>
        <taxon>Riboviria</taxon>
        <taxon>Orthornavirae</taxon>
        <taxon>Kitrinoviricota</taxon>
        <taxon>Alsuviricetes</taxon>
        <taxon>Martellivirales</taxon>
        <taxon>Virgaviridae</taxon>
        <taxon>Tobamovirus</taxon>
    </lineage>
</organism>
<reference evidence="1" key="1">
    <citation type="submission" date="2017-01" db="EMBL/GenBank/DDBJ databases">
        <title>Next generation sequencing analysis of double-stranded RNAs from sweet cherry powdery mildew fungus Podosphaera prunicola.</title>
        <authorList>
            <person name="Pandey B."/>
            <person name="Rayapati N.A."/>
            <person name="Grove G.G."/>
        </authorList>
    </citation>
    <scope>NUCLEOTIDE SEQUENCE</scope>
    <source>
        <strain evidence="1">Cpm 8</strain>
    </source>
</reference>
<sequence length="342" mass="38137">MNIYGLERYLKIGRRPFCTYLFFKMSLQTFICGLCSTPFTDLEAHINESHSSPEPGEDGLTDAQRLRALVATAAENVENEVHLGTAAAENVFDALAELGVRREDLATCIVTTETGAACTTAEAKRAIAAVGTHVKFAFNKTDFIVNFVDWGIRNGFAEELAEAGGFIIRSDPSQPPREVYVKMEDLQTTIASELGRAGTGRSFTFRRFGRYLANSIPTIVAQNPTLNRYYLEGSPMSNRLGIAPKYFLTCTSLFEYIKPYSKWSNPERLAWNAHNRSITKVSTNQDIAFAPEDMRPSPAYAQIAHDEGKSDFTQRHYASAEKLSRMLNNKRQPQDKSGLGFQ</sequence>
<name>A0A2P9JAN2_9VIRU</name>
<keyword evidence="1" id="KW-0946">Virion</keyword>
<dbReference type="EMBL" id="KY420046">
    <property type="protein sequence ID" value="ATS94409.1"/>
    <property type="molecule type" value="Genomic_RNA"/>
</dbReference>